<gene>
    <name evidence="2" type="primary">pkn1</name>
    <name evidence="2" type="ORF">JDO7802_03350</name>
</gene>
<dbReference type="PANTHER" id="PTHR23150">
    <property type="entry name" value="SULFATASE MODIFYING FACTOR 1, 2"/>
    <property type="match status" value="1"/>
</dbReference>
<dbReference type="InterPro" id="IPR042095">
    <property type="entry name" value="SUMF_sf"/>
</dbReference>
<dbReference type="InterPro" id="IPR016187">
    <property type="entry name" value="CTDL_fold"/>
</dbReference>
<dbReference type="SUPFAM" id="SSF56436">
    <property type="entry name" value="C-type lectin-like"/>
    <property type="match status" value="1"/>
</dbReference>
<feature type="domain" description="Sulfatase-modifying factor enzyme-like" evidence="1">
    <location>
        <begin position="25"/>
        <end position="283"/>
    </location>
</feature>
<dbReference type="InterPro" id="IPR005532">
    <property type="entry name" value="SUMF_dom"/>
</dbReference>
<proteinExistence type="predicted"/>
<dbReference type="EC" id="2.7.11.1" evidence="2"/>
<sequence>MAEPYVLPDGTQVAALEQFRECDACPEMIVLPKGAFEMGAPPEQSILLTYMRERRGEDVPGLKHEGPVHRVEIDRAVAMGRNEVTYDEFLACIAAGWCSHRPDPAVIMLGGDYMATGRHPVINVSAEDGMDYAAWLNGLVGAPVYRLPTEAEWEYAARGGTDRRFAEGDVLRHDQVRFYEEGVQVTYQQHPVPVDELDAENAWGLRHMSGNVQERTMSCYAFRHLGLPTSSAYLDHARSTPDCRFVTKGGAYNSGPDSARPASRGHARRPEVRTRYAGFRLVREVE</sequence>
<reference evidence="2 3" key="1">
    <citation type="submission" date="2015-07" db="EMBL/GenBank/DDBJ databases">
        <authorList>
            <person name="Noorani M."/>
        </authorList>
    </citation>
    <scope>NUCLEOTIDE SEQUENCE [LARGE SCALE GENOMIC DNA]</scope>
    <source>
        <strain evidence="2 3">CECT 7802</strain>
    </source>
</reference>
<keyword evidence="3" id="KW-1185">Reference proteome</keyword>
<dbReference type="GO" id="GO:0004674">
    <property type="term" value="F:protein serine/threonine kinase activity"/>
    <property type="evidence" value="ECO:0007669"/>
    <property type="project" value="UniProtKB-EC"/>
</dbReference>
<protein>
    <submittedName>
        <fullName evidence="2">Serine/threonine-protein kinase pkn1</fullName>
        <ecNumber evidence="2">2.7.11.1</ecNumber>
    </submittedName>
</protein>
<dbReference type="Pfam" id="PF03781">
    <property type="entry name" value="FGE-sulfatase"/>
    <property type="match status" value="1"/>
</dbReference>
<keyword evidence="2" id="KW-0418">Kinase</keyword>
<dbReference type="InterPro" id="IPR051043">
    <property type="entry name" value="Sulfatase_Mod_Factor_Kinase"/>
</dbReference>
<dbReference type="GO" id="GO:0120147">
    <property type="term" value="F:formylglycine-generating oxidase activity"/>
    <property type="evidence" value="ECO:0007669"/>
    <property type="project" value="TreeGrafter"/>
</dbReference>
<organism evidence="2 3">
    <name type="scientific">Jannaschia donghaensis</name>
    <dbReference type="NCBI Taxonomy" id="420998"/>
    <lineage>
        <taxon>Bacteria</taxon>
        <taxon>Pseudomonadati</taxon>
        <taxon>Pseudomonadota</taxon>
        <taxon>Alphaproteobacteria</taxon>
        <taxon>Rhodobacterales</taxon>
        <taxon>Roseobacteraceae</taxon>
        <taxon>Jannaschia</taxon>
    </lineage>
</organism>
<keyword evidence="2" id="KW-0808">Transferase</keyword>
<evidence type="ECO:0000313" key="3">
    <source>
        <dbReference type="Proteomes" id="UP000049222"/>
    </source>
</evidence>
<dbReference type="STRING" id="420998.JDO7802_03350"/>
<dbReference type="Proteomes" id="UP000049222">
    <property type="component" value="Unassembled WGS sequence"/>
</dbReference>
<dbReference type="Gene3D" id="3.90.1580.10">
    <property type="entry name" value="paralog of FGE (formylglycine-generating enzyme)"/>
    <property type="match status" value="1"/>
</dbReference>
<evidence type="ECO:0000259" key="1">
    <source>
        <dbReference type="Pfam" id="PF03781"/>
    </source>
</evidence>
<dbReference type="EMBL" id="CXSU01000012">
    <property type="protein sequence ID" value="CTQ51311.1"/>
    <property type="molecule type" value="Genomic_DNA"/>
</dbReference>
<evidence type="ECO:0000313" key="2">
    <source>
        <dbReference type="EMBL" id="CTQ51311.1"/>
    </source>
</evidence>
<dbReference type="RefSeq" id="WP_187298167.1">
    <property type="nucleotide sequence ID" value="NZ_CXSU01000012.1"/>
</dbReference>
<name>A0A0M6YLS1_9RHOB</name>
<dbReference type="PANTHER" id="PTHR23150:SF35">
    <property type="entry name" value="BLL6746 PROTEIN"/>
    <property type="match status" value="1"/>
</dbReference>
<dbReference type="AlphaFoldDB" id="A0A0M6YLS1"/>
<accession>A0A0M6YLS1</accession>